<dbReference type="KEGG" id="cel:CELE_C50E3.15"/>
<dbReference type="Proteomes" id="UP000001940">
    <property type="component" value="Chromosome V"/>
</dbReference>
<dbReference type="CTD" id="3896829"/>
<dbReference type="AlphaFoldDB" id="Q4PIT0"/>
<dbReference type="UCSC" id="C50E3.15">
    <property type="organism name" value="c. elegans"/>
</dbReference>
<dbReference type="eggNOG" id="KOG4297">
    <property type="taxonomic scope" value="Eukaryota"/>
</dbReference>
<dbReference type="OMA" id="QANKFTH"/>
<dbReference type="PhylomeDB" id="Q4PIT0"/>
<dbReference type="InParanoid" id="Q4PIT0"/>
<dbReference type="SMR" id="Q4PIT0"/>
<dbReference type="WormBase" id="C50E3.15">
    <property type="protein sequence ID" value="CE45433"/>
    <property type="gene ID" value="WBGene00044550"/>
</dbReference>
<organism evidence="1 2">
    <name type="scientific">Caenorhabditis elegans</name>
    <dbReference type="NCBI Taxonomy" id="6239"/>
    <lineage>
        <taxon>Eukaryota</taxon>
        <taxon>Metazoa</taxon>
        <taxon>Ecdysozoa</taxon>
        <taxon>Nematoda</taxon>
        <taxon>Chromadorea</taxon>
        <taxon>Rhabditida</taxon>
        <taxon>Rhabditina</taxon>
        <taxon>Rhabditomorpha</taxon>
        <taxon>Rhabditoidea</taxon>
        <taxon>Rhabditidae</taxon>
        <taxon>Peloderinae</taxon>
        <taxon>Caenorhabditis</taxon>
    </lineage>
</organism>
<dbReference type="AGR" id="WB:WBGene00044550"/>
<dbReference type="EMBL" id="BX284605">
    <property type="protein sequence ID" value="CCD67753.1"/>
    <property type="molecule type" value="Genomic_DNA"/>
</dbReference>
<name>Q4PIT0_CAEEL</name>
<keyword evidence="2" id="KW-1185">Reference proteome</keyword>
<dbReference type="InterPro" id="IPR016187">
    <property type="entry name" value="CTDL_fold"/>
</dbReference>
<sequence length="199" mass="22516">MVTQGNTSNYVALKRSLSNFSLTEPIETCPSPNINLKTCGTGLKYFLRYNDSVCLMIQYQANKFTHQGAQLGCQRDGLKLRGLESERIFVAELATILKKQFQKYNEVAVWVDGKRNSKCETSQNCSSIEDYEFQDDTLHYKSGYKWNTGEPNGLGGEYCLQMYILPDTSSDSHGKIDDVDCSMIENYPKFFALCGMKAK</sequence>
<dbReference type="SUPFAM" id="SSF56436">
    <property type="entry name" value="C-type lectin-like"/>
    <property type="match status" value="1"/>
</dbReference>
<dbReference type="RefSeq" id="NP_001033469.2">
    <property type="nucleotide sequence ID" value="NM_001038380.3"/>
</dbReference>
<accession>Q4PIT0</accession>
<evidence type="ECO:0000313" key="3">
    <source>
        <dbReference type="WormBase" id="C50E3.15"/>
    </source>
</evidence>
<gene>
    <name evidence="1 3" type="ORF">C50E3.15</name>
    <name evidence="1" type="ORF">CELE_C50E3.15</name>
</gene>
<dbReference type="PaxDb" id="6239-C50E3.15"/>
<dbReference type="GeneID" id="3896829"/>
<dbReference type="FunCoup" id="Q4PIT0">
    <property type="interactions" value="4"/>
</dbReference>
<reference evidence="1 2" key="1">
    <citation type="journal article" date="1998" name="Science">
        <title>Genome sequence of the nematode C. elegans: a platform for investigating biology.</title>
        <authorList>
            <consortium name="The C. elegans sequencing consortium"/>
            <person name="Sulson J.E."/>
            <person name="Waterston R."/>
        </authorList>
    </citation>
    <scope>NUCLEOTIDE SEQUENCE [LARGE SCALE GENOMIC DNA]</scope>
    <source>
        <strain evidence="1 2">Bristol N2</strain>
    </source>
</reference>
<evidence type="ECO:0000313" key="2">
    <source>
        <dbReference type="Proteomes" id="UP000001940"/>
    </source>
</evidence>
<dbReference type="InterPro" id="IPR016186">
    <property type="entry name" value="C-type_lectin-like/link_sf"/>
</dbReference>
<dbReference type="PANTHER" id="PTHR23124:SF152">
    <property type="entry name" value="C-TYPE LECTIN-RELATED"/>
    <property type="match status" value="1"/>
</dbReference>
<evidence type="ECO:0000313" key="1">
    <source>
        <dbReference type="EMBL" id="CCD67753.1"/>
    </source>
</evidence>
<dbReference type="Gene3D" id="3.10.100.10">
    <property type="entry name" value="Mannose-Binding Protein A, subunit A"/>
    <property type="match status" value="1"/>
</dbReference>
<dbReference type="PANTHER" id="PTHR23124">
    <property type="entry name" value="C-TYPE LECTIN DOMAIN-CONTAINING PROTEIN-RELATED-RELATED"/>
    <property type="match status" value="1"/>
</dbReference>
<dbReference type="HOGENOM" id="CLU_1373336_0_0_1"/>
<protein>
    <submittedName>
        <fullName evidence="1">C-type lectin domain-containing protein</fullName>
    </submittedName>
</protein>
<proteinExistence type="predicted"/>